<name>A0AAD6N1G4_PENCN</name>
<comment type="caution">
    <text evidence="2">The sequence shown here is derived from an EMBL/GenBank/DDBJ whole genome shotgun (WGS) entry which is preliminary data.</text>
</comment>
<dbReference type="Proteomes" id="UP001219568">
    <property type="component" value="Unassembled WGS sequence"/>
</dbReference>
<protein>
    <submittedName>
        <fullName evidence="2">Uncharacterized protein</fullName>
    </submittedName>
</protein>
<dbReference type="EMBL" id="JAQJZL010000016">
    <property type="protein sequence ID" value="KAJ6022377.1"/>
    <property type="molecule type" value="Genomic_DNA"/>
</dbReference>
<evidence type="ECO:0000313" key="3">
    <source>
        <dbReference type="Proteomes" id="UP001219568"/>
    </source>
</evidence>
<organism evidence="2 3">
    <name type="scientific">Penicillium canescens</name>
    <dbReference type="NCBI Taxonomy" id="5083"/>
    <lineage>
        <taxon>Eukaryota</taxon>
        <taxon>Fungi</taxon>
        <taxon>Dikarya</taxon>
        <taxon>Ascomycota</taxon>
        <taxon>Pezizomycotina</taxon>
        <taxon>Eurotiomycetes</taxon>
        <taxon>Eurotiomycetidae</taxon>
        <taxon>Eurotiales</taxon>
        <taxon>Aspergillaceae</taxon>
        <taxon>Penicillium</taxon>
    </lineage>
</organism>
<reference evidence="2" key="1">
    <citation type="journal article" date="2023" name="IMA Fungus">
        <title>Comparative genomic study of the Penicillium genus elucidates a diverse pangenome and 15 lateral gene transfer events.</title>
        <authorList>
            <person name="Petersen C."/>
            <person name="Sorensen T."/>
            <person name="Nielsen M.R."/>
            <person name="Sondergaard T.E."/>
            <person name="Sorensen J.L."/>
            <person name="Fitzpatrick D.A."/>
            <person name="Frisvad J.C."/>
            <person name="Nielsen K.L."/>
        </authorList>
    </citation>
    <scope>NUCLEOTIDE SEQUENCE</scope>
    <source>
        <strain evidence="2">IBT 15450</strain>
    </source>
</reference>
<keyword evidence="1" id="KW-0472">Membrane</keyword>
<evidence type="ECO:0000256" key="1">
    <source>
        <dbReference type="SAM" id="Phobius"/>
    </source>
</evidence>
<evidence type="ECO:0000313" key="2">
    <source>
        <dbReference type="EMBL" id="KAJ6022377.1"/>
    </source>
</evidence>
<keyword evidence="1" id="KW-0812">Transmembrane</keyword>
<keyword evidence="3" id="KW-1185">Reference proteome</keyword>
<feature type="transmembrane region" description="Helical" evidence="1">
    <location>
        <begin position="62"/>
        <end position="84"/>
    </location>
</feature>
<sequence length="102" mass="10812">MSSIIISIKDLVTSVFEVIVSVFHTALDVTSGLLTAIVNSFIGTLRMALRAVGNIFEAAGGLGKFIASNIIVIAIIAGGAYGYLRYQSRQGRPIKVGNKKLN</sequence>
<accession>A0AAD6N1G4</accession>
<keyword evidence="1" id="KW-1133">Transmembrane helix</keyword>
<proteinExistence type="predicted"/>
<dbReference type="AlphaFoldDB" id="A0AAD6N1G4"/>
<feature type="transmembrane region" description="Helical" evidence="1">
    <location>
        <begin position="12"/>
        <end position="42"/>
    </location>
</feature>
<gene>
    <name evidence="2" type="ORF">N7460_012772</name>
</gene>
<reference evidence="2" key="2">
    <citation type="submission" date="2023-01" db="EMBL/GenBank/DDBJ databases">
        <authorList>
            <person name="Petersen C."/>
        </authorList>
    </citation>
    <scope>NUCLEOTIDE SEQUENCE</scope>
    <source>
        <strain evidence="2">IBT 15450</strain>
    </source>
</reference>